<evidence type="ECO:0000313" key="3">
    <source>
        <dbReference type="Proteomes" id="UP000663281"/>
    </source>
</evidence>
<dbReference type="GO" id="GO:0016747">
    <property type="term" value="F:acyltransferase activity, transferring groups other than amino-acyl groups"/>
    <property type="evidence" value="ECO:0007669"/>
    <property type="project" value="InterPro"/>
</dbReference>
<dbReference type="RefSeq" id="WP_207325752.1">
    <property type="nucleotide sequence ID" value="NZ_CP071504.1"/>
</dbReference>
<dbReference type="Pfam" id="PF00583">
    <property type="entry name" value="Acetyltransf_1"/>
    <property type="match status" value="1"/>
</dbReference>
<dbReference type="InterPro" id="IPR000182">
    <property type="entry name" value="GNAT_dom"/>
</dbReference>
<proteinExistence type="predicted"/>
<dbReference type="Gene3D" id="3.40.630.30">
    <property type="match status" value="1"/>
</dbReference>
<reference evidence="2 3" key="1">
    <citation type="submission" date="2021-03" db="EMBL/GenBank/DDBJ databases">
        <title>Novel species identification of genus Shewanella.</title>
        <authorList>
            <person name="Liu G."/>
            <person name="Zhang Q."/>
        </authorList>
    </citation>
    <scope>NUCLEOTIDE SEQUENCE [LARGE SCALE GENOMIC DNA]</scope>
    <source>
        <strain evidence="2 3">FJAT-53726</strain>
    </source>
</reference>
<gene>
    <name evidence="2" type="ORF">JYB88_05465</name>
</gene>
<accession>A0A974XPW5</accession>
<protein>
    <submittedName>
        <fullName evidence="2">GNAT family N-acetyltransferase</fullName>
    </submittedName>
</protein>
<organism evidence="2 3">
    <name type="scientific">Shewanella cyperi</name>
    <dbReference type="NCBI Taxonomy" id="2814292"/>
    <lineage>
        <taxon>Bacteria</taxon>
        <taxon>Pseudomonadati</taxon>
        <taxon>Pseudomonadota</taxon>
        <taxon>Gammaproteobacteria</taxon>
        <taxon>Alteromonadales</taxon>
        <taxon>Shewanellaceae</taxon>
        <taxon>Shewanella</taxon>
    </lineage>
</organism>
<evidence type="ECO:0000313" key="2">
    <source>
        <dbReference type="EMBL" id="QSX31091.1"/>
    </source>
</evidence>
<dbReference type="AlphaFoldDB" id="A0A974XPW5"/>
<dbReference type="SUPFAM" id="SSF55729">
    <property type="entry name" value="Acyl-CoA N-acyltransferases (Nat)"/>
    <property type="match status" value="1"/>
</dbReference>
<evidence type="ECO:0000259" key="1">
    <source>
        <dbReference type="PROSITE" id="PS51186"/>
    </source>
</evidence>
<feature type="domain" description="N-acetyltransferase" evidence="1">
    <location>
        <begin position="1"/>
        <end position="126"/>
    </location>
</feature>
<keyword evidence="3" id="KW-1185">Reference proteome</keyword>
<dbReference type="PROSITE" id="PS51186">
    <property type="entry name" value="GNAT"/>
    <property type="match status" value="1"/>
</dbReference>
<dbReference type="KEGG" id="scyp:JYB88_05465"/>
<dbReference type="Proteomes" id="UP000663281">
    <property type="component" value="Chromosome"/>
</dbReference>
<name>A0A974XPW5_9GAMM</name>
<dbReference type="InterPro" id="IPR016181">
    <property type="entry name" value="Acyl_CoA_acyltransferase"/>
</dbReference>
<sequence length="126" mass="14533">MEMDDFGMTVFFEDRKGREIEIELFDDWPPKLEARHDGKKIGHLEFDEYRDMAVLESADVKQEYQKAGIGTQMFKELVEVHDDVYVPNRRWSAATGHNFYLSIEGAALVNACIREGILTDANEAPY</sequence>
<dbReference type="EMBL" id="CP071504">
    <property type="protein sequence ID" value="QSX31091.1"/>
    <property type="molecule type" value="Genomic_DNA"/>
</dbReference>